<feature type="compositionally biased region" description="Low complexity" evidence="1">
    <location>
        <begin position="340"/>
        <end position="349"/>
    </location>
</feature>
<organism evidence="2 3">
    <name type="scientific">Chaetoceros tenuissimus</name>
    <dbReference type="NCBI Taxonomy" id="426638"/>
    <lineage>
        <taxon>Eukaryota</taxon>
        <taxon>Sar</taxon>
        <taxon>Stramenopiles</taxon>
        <taxon>Ochrophyta</taxon>
        <taxon>Bacillariophyta</taxon>
        <taxon>Coscinodiscophyceae</taxon>
        <taxon>Chaetocerotophycidae</taxon>
        <taxon>Chaetocerotales</taxon>
        <taxon>Chaetocerotaceae</taxon>
        <taxon>Chaetoceros</taxon>
    </lineage>
</organism>
<name>A0AAD3DBT2_9STRA</name>
<proteinExistence type="predicted"/>
<feature type="compositionally biased region" description="Basic residues" evidence="1">
    <location>
        <begin position="418"/>
        <end position="431"/>
    </location>
</feature>
<evidence type="ECO:0000313" key="2">
    <source>
        <dbReference type="EMBL" id="GFH61102.1"/>
    </source>
</evidence>
<feature type="compositionally biased region" description="Basic and acidic residues" evidence="1">
    <location>
        <begin position="530"/>
        <end position="542"/>
    </location>
</feature>
<feature type="compositionally biased region" description="Basic residues" evidence="1">
    <location>
        <begin position="517"/>
        <end position="526"/>
    </location>
</feature>
<feature type="compositionally biased region" description="Basic residues" evidence="1">
    <location>
        <begin position="449"/>
        <end position="466"/>
    </location>
</feature>
<feature type="region of interest" description="Disordered" evidence="1">
    <location>
        <begin position="337"/>
        <end position="557"/>
    </location>
</feature>
<accession>A0AAD3DBT2</accession>
<feature type="compositionally biased region" description="Basic and acidic residues" evidence="1">
    <location>
        <begin position="499"/>
        <end position="514"/>
    </location>
</feature>
<protein>
    <submittedName>
        <fullName evidence="2">Uncharacterized protein</fullName>
    </submittedName>
</protein>
<keyword evidence="3" id="KW-1185">Reference proteome</keyword>
<feature type="compositionally biased region" description="Basic residues" evidence="1">
    <location>
        <begin position="386"/>
        <end position="399"/>
    </location>
</feature>
<feature type="compositionally biased region" description="Basic and acidic residues" evidence="1">
    <location>
        <begin position="432"/>
        <end position="448"/>
    </location>
</feature>
<feature type="compositionally biased region" description="Basic and acidic residues" evidence="1">
    <location>
        <begin position="467"/>
        <end position="482"/>
    </location>
</feature>
<reference evidence="2 3" key="1">
    <citation type="journal article" date="2021" name="Sci. Rep.">
        <title>The genome of the diatom Chaetoceros tenuissimus carries an ancient integrated fragment of an extant virus.</title>
        <authorList>
            <person name="Hongo Y."/>
            <person name="Kimura K."/>
            <person name="Takaki Y."/>
            <person name="Yoshida Y."/>
            <person name="Baba S."/>
            <person name="Kobayashi G."/>
            <person name="Nagasaki K."/>
            <person name="Hano T."/>
            <person name="Tomaru Y."/>
        </authorList>
    </citation>
    <scope>NUCLEOTIDE SEQUENCE [LARGE SCALE GENOMIC DNA]</scope>
    <source>
        <strain evidence="2 3">NIES-3715</strain>
    </source>
</reference>
<gene>
    <name evidence="2" type="ORF">CTEN210_17578</name>
</gene>
<dbReference type="EMBL" id="BLLK01000069">
    <property type="protein sequence ID" value="GFH61102.1"/>
    <property type="molecule type" value="Genomic_DNA"/>
</dbReference>
<evidence type="ECO:0000256" key="1">
    <source>
        <dbReference type="SAM" id="MobiDB-lite"/>
    </source>
</evidence>
<feature type="compositionally biased region" description="Basic residues" evidence="1">
    <location>
        <begin position="485"/>
        <end position="498"/>
    </location>
</feature>
<feature type="compositionally biased region" description="Basic residues" evidence="1">
    <location>
        <begin position="356"/>
        <end position="367"/>
    </location>
</feature>
<sequence>MEMIHMIAALPEFEGVHPNMIENFWNQVGCQRKDGNDHYVFFTRKDNSPIHKISNAGHGLAPFCTNYHSRPIEREVIRTVFDNVQIYCPIWQKNRSEYKDFDTRYEEAQLITKPDAFHADGIDPNTKCILTMSKKQKQRLKCGNSLTGRGTVCGGDLEFTIPSHNGIHFTSMKCLKCTKPNTLYCKICDQDFALTTKHWHPESFNELLKTTPILCNECIKADTDDRHGSLLQFKKKGVTAENAKNEDILICENKTCRKEMQKKGFFHGNARKCDGFMFIWCNAGKHPVKEPLKDGALVENYFYTQHHKVCARRFSKSGKGKGFWNFHKNEVRKVDRARLSKSIDNSDSSSNDEKSGKKKSKKSSKAPRKPEPGDSSSDEDEAHNATQRKKKSKKSSKAPRKPEPDDSSSDEDEAHNATQRKKRKKKSSKAPRKPEPGDSSSDKDEAHNATHRKKRKKRKKKSSKAPRKPEPGDSSSDKDEAHNATQRKKRKKKSSKAPRKPEPGDSSSDKDEAHNATQRKKRKKNPKNSGKKEERKENKRWEYNCQLPSDASTQGSI</sequence>
<dbReference type="AlphaFoldDB" id="A0AAD3DBT2"/>
<comment type="caution">
    <text evidence="2">The sequence shown here is derived from an EMBL/GenBank/DDBJ whole genome shotgun (WGS) entry which is preliminary data.</text>
</comment>
<dbReference type="Proteomes" id="UP001054902">
    <property type="component" value="Unassembled WGS sequence"/>
</dbReference>
<feature type="compositionally biased region" description="Polar residues" evidence="1">
    <location>
        <begin position="546"/>
        <end position="557"/>
    </location>
</feature>
<evidence type="ECO:0000313" key="3">
    <source>
        <dbReference type="Proteomes" id="UP001054902"/>
    </source>
</evidence>